<feature type="compositionally biased region" description="Acidic residues" evidence="15">
    <location>
        <begin position="103"/>
        <end position="144"/>
    </location>
</feature>
<proteinExistence type="predicted"/>
<evidence type="ECO:0000256" key="12">
    <source>
        <dbReference type="ARBA" id="ARBA00044555"/>
    </source>
</evidence>
<feature type="compositionally biased region" description="Low complexity" evidence="15">
    <location>
        <begin position="289"/>
        <end position="314"/>
    </location>
</feature>
<dbReference type="PROSITE" id="PS51257">
    <property type="entry name" value="PROKAR_LIPOPROTEIN"/>
    <property type="match status" value="1"/>
</dbReference>
<accession>A0A643BVB5</accession>
<keyword evidence="7" id="KW-0130">Cell adhesion</keyword>
<keyword evidence="16" id="KW-0732">Signal</keyword>
<evidence type="ECO:0000256" key="14">
    <source>
        <dbReference type="ARBA" id="ARBA00046591"/>
    </source>
</evidence>
<comment type="function">
    <text evidence="13">Binds tightly to hydroxyapatite. Appears to form an integral part of the mineralized matrix. Probably important to cell-matrix interaction. Promotes adhesion and migration of various cells via the alpha-V/beta-3 integrin receptor (ITGAV:ITGB3).</text>
</comment>
<dbReference type="GO" id="GO:0005576">
    <property type="term" value="C:extracellular region"/>
    <property type="evidence" value="ECO:0007669"/>
    <property type="project" value="UniProtKB-SubCell"/>
</dbReference>
<dbReference type="GO" id="GO:0007155">
    <property type="term" value="P:cell adhesion"/>
    <property type="evidence" value="ECO:0007669"/>
    <property type="project" value="UniProtKB-KW"/>
</dbReference>
<keyword evidence="4" id="KW-0597">Phosphoprotein</keyword>
<dbReference type="PANTHER" id="PTHR10345:SF0">
    <property type="entry name" value="BONE SIALOPROTEIN 2"/>
    <property type="match status" value="1"/>
</dbReference>
<evidence type="ECO:0000256" key="10">
    <source>
        <dbReference type="ARBA" id="ARBA00032072"/>
    </source>
</evidence>
<name>A0A643BVB5_BALPH</name>
<evidence type="ECO:0000256" key="13">
    <source>
        <dbReference type="ARBA" id="ARBA00045301"/>
    </source>
</evidence>
<feature type="compositionally biased region" description="Polar residues" evidence="15">
    <location>
        <begin position="259"/>
        <end position="268"/>
    </location>
</feature>
<dbReference type="GO" id="GO:0030198">
    <property type="term" value="P:extracellular matrix organization"/>
    <property type="evidence" value="ECO:0007669"/>
    <property type="project" value="TreeGrafter"/>
</dbReference>
<evidence type="ECO:0000256" key="7">
    <source>
        <dbReference type="ARBA" id="ARBA00022889"/>
    </source>
</evidence>
<dbReference type="Proteomes" id="UP000437017">
    <property type="component" value="Unassembled WGS sequence"/>
</dbReference>
<evidence type="ECO:0000313" key="17">
    <source>
        <dbReference type="EMBL" id="KAB0391959.1"/>
    </source>
</evidence>
<evidence type="ECO:0000256" key="2">
    <source>
        <dbReference type="ARBA" id="ARBA00018075"/>
    </source>
</evidence>
<evidence type="ECO:0000256" key="11">
    <source>
        <dbReference type="ARBA" id="ARBA00033169"/>
    </source>
</evidence>
<evidence type="ECO:0000256" key="8">
    <source>
        <dbReference type="ARBA" id="ARBA00022981"/>
    </source>
</evidence>
<keyword evidence="9" id="KW-0325">Glycoprotein</keyword>
<feature type="compositionally biased region" description="Acidic residues" evidence="15">
    <location>
        <begin position="189"/>
        <end position="209"/>
    </location>
</feature>
<evidence type="ECO:0000256" key="15">
    <source>
        <dbReference type="SAM" id="MobiDB-lite"/>
    </source>
</evidence>
<evidence type="ECO:0000256" key="1">
    <source>
        <dbReference type="ARBA" id="ARBA00004613"/>
    </source>
</evidence>
<evidence type="ECO:0000256" key="9">
    <source>
        <dbReference type="ARBA" id="ARBA00023180"/>
    </source>
</evidence>
<gene>
    <name evidence="17" type="ORF">E2I00_007968</name>
</gene>
<dbReference type="PANTHER" id="PTHR10345">
    <property type="entry name" value="BONE SIALOPROTEIN 2"/>
    <property type="match status" value="1"/>
</dbReference>
<feature type="chain" id="PRO_5024815235" description="Integrin-binding sialoprotein" evidence="16">
    <location>
        <begin position="24"/>
        <end position="353"/>
    </location>
</feature>
<evidence type="ECO:0000256" key="3">
    <source>
        <dbReference type="ARBA" id="ARBA00022525"/>
    </source>
</evidence>
<protein>
    <recommendedName>
        <fullName evidence="2">Integrin-binding sialoprotein</fullName>
    </recommendedName>
    <alternativeName>
        <fullName evidence="12">Bone sialoprotein 2</fullName>
    </alternativeName>
    <alternativeName>
        <fullName evidence="11">Bone sialoprotein II</fullName>
    </alternativeName>
    <alternativeName>
        <fullName evidence="10">Cell-binding sialoprotein</fullName>
    </alternativeName>
</protein>
<evidence type="ECO:0000256" key="4">
    <source>
        <dbReference type="ARBA" id="ARBA00022553"/>
    </source>
</evidence>
<feature type="compositionally biased region" description="Polar residues" evidence="15">
    <location>
        <begin position="210"/>
        <end position="221"/>
    </location>
</feature>
<evidence type="ECO:0000313" key="18">
    <source>
        <dbReference type="Proteomes" id="UP000437017"/>
    </source>
</evidence>
<organism evidence="17 18">
    <name type="scientific">Balaenoptera physalus</name>
    <name type="common">Fin whale</name>
    <name type="synonym">Balaena physalus</name>
    <dbReference type="NCBI Taxonomy" id="9770"/>
    <lineage>
        <taxon>Eukaryota</taxon>
        <taxon>Metazoa</taxon>
        <taxon>Chordata</taxon>
        <taxon>Craniata</taxon>
        <taxon>Vertebrata</taxon>
        <taxon>Euteleostomi</taxon>
        <taxon>Mammalia</taxon>
        <taxon>Eutheria</taxon>
        <taxon>Laurasiatheria</taxon>
        <taxon>Artiodactyla</taxon>
        <taxon>Whippomorpha</taxon>
        <taxon>Cetacea</taxon>
        <taxon>Mysticeti</taxon>
        <taxon>Balaenopteridae</taxon>
        <taxon>Balaenoptera</taxon>
    </lineage>
</organism>
<comment type="subunit">
    <text evidence="14">Monomer. Interacts with integrins; the interaction promotes cell adhesion.</text>
</comment>
<keyword evidence="6" id="KW-0765">Sulfation</keyword>
<dbReference type="GO" id="GO:0030282">
    <property type="term" value="P:bone mineralization"/>
    <property type="evidence" value="ECO:0007669"/>
    <property type="project" value="TreeGrafter"/>
</dbReference>
<keyword evidence="5" id="KW-0091">Biomineralization</keyword>
<comment type="caution">
    <text evidence="17">The sequence shown here is derived from an EMBL/GenBank/DDBJ whole genome shotgun (WGS) entry which is preliminary data.</text>
</comment>
<feature type="region of interest" description="Disordered" evidence="15">
    <location>
        <begin position="99"/>
        <end position="328"/>
    </location>
</feature>
<dbReference type="Pfam" id="PF05432">
    <property type="entry name" value="BSP_II"/>
    <property type="match status" value="1"/>
</dbReference>
<evidence type="ECO:0000256" key="16">
    <source>
        <dbReference type="SAM" id="SignalP"/>
    </source>
</evidence>
<keyword evidence="18" id="KW-1185">Reference proteome</keyword>
<reference evidence="17 18" key="1">
    <citation type="journal article" date="2019" name="PLoS ONE">
        <title>Genomic analyses reveal an absence of contemporary introgressive admixture between fin whales and blue whales, despite known hybrids.</title>
        <authorList>
            <person name="Westbury M.V."/>
            <person name="Petersen B."/>
            <person name="Lorenzen E.D."/>
        </authorList>
    </citation>
    <scope>NUCLEOTIDE SEQUENCE [LARGE SCALE GENOMIC DNA]</scope>
    <source>
        <strain evidence="17">FinWhale-01</strain>
    </source>
</reference>
<keyword evidence="3" id="KW-0964">Secreted</keyword>
<feature type="compositionally biased region" description="Acidic residues" evidence="15">
    <location>
        <begin position="233"/>
        <end position="242"/>
    </location>
</feature>
<dbReference type="EMBL" id="SGJD01004119">
    <property type="protein sequence ID" value="KAB0391959.1"/>
    <property type="molecule type" value="Genomic_DNA"/>
</dbReference>
<keyword evidence="8" id="KW-0730">Sialic acid</keyword>
<dbReference type="OrthoDB" id="9909090at2759"/>
<evidence type="ECO:0000256" key="5">
    <source>
        <dbReference type="ARBA" id="ARBA00022591"/>
    </source>
</evidence>
<sequence>MHPERSKMKTALILLSILGMACALSVSSLLKTYSYFHFCLFILREYIIIKCSFKQMKNLHRRAKLEDSEENGVFKYRHRYYLYKHAYFYPPLKRFPVQSSSDLSEENGNDDSSEEEEEEETSNEEENNEENEDSDGNEDEESEAENTTLSITTLGYGEEPTPGTGNIGLAAIQLPTKAGDIGKKATKEEESDEEEEEENENEAEVDDNEQGINGTSTNGTEIDNGHGSSGGDNGEEEGEEGVTEANAEGTTVAGGQDNGGSKATTSPNGGVGPTTPPQEIDGATPPPFGETTTPGYEGEYEQTGTNEYDNGYEIYENENGEPRGDNYRAYEDEYSYYKGQSYDGYDGQDYYHQ</sequence>
<evidence type="ECO:0000256" key="6">
    <source>
        <dbReference type="ARBA" id="ARBA00022641"/>
    </source>
</evidence>
<comment type="subcellular location">
    <subcellularLocation>
        <location evidence="1">Secreted</location>
    </subcellularLocation>
</comment>
<dbReference type="AlphaFoldDB" id="A0A643BVB5"/>
<feature type="signal peptide" evidence="16">
    <location>
        <begin position="1"/>
        <end position="23"/>
    </location>
</feature>
<dbReference type="InterPro" id="IPR008412">
    <property type="entry name" value="IBSP"/>
</dbReference>